<evidence type="ECO:0000259" key="3">
    <source>
        <dbReference type="Pfam" id="PF01478"/>
    </source>
</evidence>
<protein>
    <submittedName>
        <fullName evidence="4">Leader peptidase (Prepilin peptidase) / N-methyltransferase</fullName>
    </submittedName>
</protein>
<dbReference type="GO" id="GO:0008168">
    <property type="term" value="F:methyltransferase activity"/>
    <property type="evidence" value="ECO:0007669"/>
    <property type="project" value="UniProtKB-KW"/>
</dbReference>
<dbReference type="EMBL" id="UHJJ01000003">
    <property type="protein sequence ID" value="SUQ13617.1"/>
    <property type="molecule type" value="Genomic_DNA"/>
</dbReference>
<dbReference type="OrthoDB" id="9789291at2"/>
<evidence type="ECO:0000256" key="2">
    <source>
        <dbReference type="SAM" id="Phobius"/>
    </source>
</evidence>
<comment type="similarity">
    <text evidence="1">Belongs to the peptidase A24 family.</text>
</comment>
<feature type="transmembrane region" description="Helical" evidence="2">
    <location>
        <begin position="105"/>
        <end position="125"/>
    </location>
</feature>
<keyword evidence="4" id="KW-0489">Methyltransferase</keyword>
<feature type="transmembrane region" description="Helical" evidence="2">
    <location>
        <begin position="12"/>
        <end position="30"/>
    </location>
</feature>
<feature type="transmembrane region" description="Helical" evidence="2">
    <location>
        <begin position="39"/>
        <end position="57"/>
    </location>
</feature>
<dbReference type="GO" id="GO:0005886">
    <property type="term" value="C:plasma membrane"/>
    <property type="evidence" value="ECO:0007669"/>
    <property type="project" value="TreeGrafter"/>
</dbReference>
<dbReference type="InterPro" id="IPR050882">
    <property type="entry name" value="Prepilin_peptidase/N-MTase"/>
</dbReference>
<organism evidence="4 5">
    <name type="scientific">Faecalicatena contorta</name>
    <dbReference type="NCBI Taxonomy" id="39482"/>
    <lineage>
        <taxon>Bacteria</taxon>
        <taxon>Bacillati</taxon>
        <taxon>Bacillota</taxon>
        <taxon>Clostridia</taxon>
        <taxon>Lachnospirales</taxon>
        <taxon>Lachnospiraceae</taxon>
        <taxon>Faecalicatena</taxon>
    </lineage>
</organism>
<keyword evidence="2" id="KW-1133">Transmembrane helix</keyword>
<keyword evidence="4" id="KW-0808">Transferase</keyword>
<accession>A0A316A0I2</accession>
<dbReference type="PANTHER" id="PTHR30487">
    <property type="entry name" value="TYPE 4 PREPILIN-LIKE PROTEINS LEADER PEPTIDE-PROCESSING ENZYME"/>
    <property type="match status" value="1"/>
</dbReference>
<sequence>MQKFYDTEFIKGAGIILFLALLFFIAWTDYKTKRIPDRYTAAVLLLSMLSGWIYPSISLQERVAGGLGVSGVLLLLSTAKPGCFGGGDIKLMAATGIGIGWSRNLWAFVLAVLMAGIYVGCHLLLGRKKWENSFAFGPFLCVGIIAAIFWSDYLTEWFLRG</sequence>
<dbReference type="AlphaFoldDB" id="A0A316A0I2"/>
<keyword evidence="2" id="KW-0472">Membrane</keyword>
<dbReference type="GO" id="GO:0032259">
    <property type="term" value="P:methylation"/>
    <property type="evidence" value="ECO:0007669"/>
    <property type="project" value="UniProtKB-KW"/>
</dbReference>
<keyword evidence="2" id="KW-0812">Transmembrane</keyword>
<feature type="domain" description="Prepilin type IV endopeptidase peptidase" evidence="3">
    <location>
        <begin position="16"/>
        <end position="119"/>
    </location>
</feature>
<proteinExistence type="inferred from homology"/>
<dbReference type="Pfam" id="PF01478">
    <property type="entry name" value="Peptidase_A24"/>
    <property type="match status" value="1"/>
</dbReference>
<evidence type="ECO:0000313" key="4">
    <source>
        <dbReference type="EMBL" id="SUQ13617.1"/>
    </source>
</evidence>
<dbReference type="InterPro" id="IPR000045">
    <property type="entry name" value="Prepilin_IV_endopep_pep"/>
</dbReference>
<evidence type="ECO:0000313" key="5">
    <source>
        <dbReference type="Proteomes" id="UP000254051"/>
    </source>
</evidence>
<evidence type="ECO:0000256" key="1">
    <source>
        <dbReference type="ARBA" id="ARBA00005801"/>
    </source>
</evidence>
<dbReference type="GO" id="GO:0006465">
    <property type="term" value="P:signal peptide processing"/>
    <property type="evidence" value="ECO:0007669"/>
    <property type="project" value="TreeGrafter"/>
</dbReference>
<dbReference type="GO" id="GO:0004190">
    <property type="term" value="F:aspartic-type endopeptidase activity"/>
    <property type="evidence" value="ECO:0007669"/>
    <property type="project" value="InterPro"/>
</dbReference>
<keyword evidence="5" id="KW-1185">Reference proteome</keyword>
<dbReference type="PANTHER" id="PTHR30487:SF0">
    <property type="entry name" value="PREPILIN LEADER PEPTIDASE_N-METHYLTRANSFERASE-RELATED"/>
    <property type="match status" value="1"/>
</dbReference>
<dbReference type="RefSeq" id="WP_109709595.1">
    <property type="nucleotide sequence ID" value="NZ_QGDS01000003.1"/>
</dbReference>
<dbReference type="Gene3D" id="1.20.120.1220">
    <property type="match status" value="1"/>
</dbReference>
<feature type="transmembrane region" description="Helical" evidence="2">
    <location>
        <begin position="132"/>
        <end position="151"/>
    </location>
</feature>
<name>A0A316A0I2_9FIRM</name>
<gene>
    <name evidence="4" type="ORF">SAMN05216529_103349</name>
</gene>
<reference evidence="5" key="1">
    <citation type="submission" date="2017-07" db="EMBL/GenBank/DDBJ databases">
        <authorList>
            <person name="Varghese N."/>
            <person name="Submissions S."/>
        </authorList>
    </citation>
    <scope>NUCLEOTIDE SEQUENCE [LARGE SCALE GENOMIC DNA]</scope>
    <source>
        <strain evidence="5">NLAE-zl-C134</strain>
    </source>
</reference>
<dbReference type="Proteomes" id="UP000254051">
    <property type="component" value="Unassembled WGS sequence"/>
</dbReference>